<organism evidence="2 3">
    <name type="scientific">Carex littledalei</name>
    <dbReference type="NCBI Taxonomy" id="544730"/>
    <lineage>
        <taxon>Eukaryota</taxon>
        <taxon>Viridiplantae</taxon>
        <taxon>Streptophyta</taxon>
        <taxon>Embryophyta</taxon>
        <taxon>Tracheophyta</taxon>
        <taxon>Spermatophyta</taxon>
        <taxon>Magnoliopsida</taxon>
        <taxon>Liliopsida</taxon>
        <taxon>Poales</taxon>
        <taxon>Cyperaceae</taxon>
        <taxon>Cyperoideae</taxon>
        <taxon>Cariceae</taxon>
        <taxon>Carex</taxon>
        <taxon>Carex subgen. Euthyceras</taxon>
    </lineage>
</organism>
<feature type="region of interest" description="Disordered" evidence="1">
    <location>
        <begin position="309"/>
        <end position="357"/>
    </location>
</feature>
<dbReference type="OrthoDB" id="1924112at2759"/>
<sequence>MEPADIDWKRVVSHFVRDEAFENINAPKWVDLTDPDASIAVDDDAWFCRPDCNHPKTLEDFQRLATPSPKGKIMRSSSEKLPFGERNCSNLRENNNLKRRGGINTLLQNSSPFRSPTKSKKQLEDTENQDPNLPRPTGAPKGGKNWKDPVKCSAGKNNNTDEESEELLCEQEKTRQPRLRSTLSARNLFSGRDILGQITEFCNEIKRIAVGARDVSQDVEENPKEDIHEKRRPVDQSPSKFANGSEKKKRNMKTDPSMETGRERGNKGILSEKTGAVLREVRASPPTPQRFPSPSAQRLMHTKLASAMSYSTGTSSPLKNPPKSTPERRILRDIMKQSTEDQKLLISKDESASHSGTNPTSMFWFLKPCTYLAE</sequence>
<evidence type="ECO:0000256" key="1">
    <source>
        <dbReference type="SAM" id="MobiDB-lite"/>
    </source>
</evidence>
<gene>
    <name evidence="2" type="ORF">FCM35_KLT04382</name>
</gene>
<feature type="compositionally biased region" description="Polar residues" evidence="1">
    <location>
        <begin position="309"/>
        <end position="318"/>
    </location>
</feature>
<feature type="compositionally biased region" description="Acidic residues" evidence="1">
    <location>
        <begin position="160"/>
        <end position="169"/>
    </location>
</feature>
<feature type="compositionally biased region" description="Polar residues" evidence="1">
    <location>
        <begin position="105"/>
        <end position="116"/>
    </location>
</feature>
<feature type="compositionally biased region" description="Basic and acidic residues" evidence="1">
    <location>
        <begin position="221"/>
        <end position="234"/>
    </location>
</feature>
<dbReference type="Proteomes" id="UP000623129">
    <property type="component" value="Unassembled WGS sequence"/>
</dbReference>
<dbReference type="EMBL" id="SWLB01000013">
    <property type="protein sequence ID" value="KAF3331028.1"/>
    <property type="molecule type" value="Genomic_DNA"/>
</dbReference>
<dbReference type="AlphaFoldDB" id="A0A833R853"/>
<keyword evidence="3" id="KW-1185">Reference proteome</keyword>
<protein>
    <submittedName>
        <fullName evidence="2">Hepatoma-derived growth factor-related protein 2 isoform X2</fullName>
    </submittedName>
</protein>
<reference evidence="2" key="1">
    <citation type="submission" date="2020-01" db="EMBL/GenBank/DDBJ databases">
        <title>Genome sequence of Kobresia littledalei, the first chromosome-level genome in the family Cyperaceae.</title>
        <authorList>
            <person name="Qu G."/>
        </authorList>
    </citation>
    <scope>NUCLEOTIDE SEQUENCE</scope>
    <source>
        <strain evidence="2">C.B.Clarke</strain>
        <tissue evidence="2">Leaf</tissue>
    </source>
</reference>
<dbReference type="PANTHER" id="PTHR36373">
    <property type="entry name" value="EXPRESSED PROTEIN"/>
    <property type="match status" value="1"/>
</dbReference>
<proteinExistence type="predicted"/>
<accession>A0A833R853</accession>
<feature type="region of interest" description="Disordered" evidence="1">
    <location>
        <begin position="67"/>
        <end position="178"/>
    </location>
</feature>
<feature type="compositionally biased region" description="Basic and acidic residues" evidence="1">
    <location>
        <begin position="325"/>
        <end position="352"/>
    </location>
</feature>
<comment type="caution">
    <text evidence="2">The sequence shown here is derived from an EMBL/GenBank/DDBJ whole genome shotgun (WGS) entry which is preliminary data.</text>
</comment>
<evidence type="ECO:0000313" key="3">
    <source>
        <dbReference type="Proteomes" id="UP000623129"/>
    </source>
</evidence>
<dbReference type="PANTHER" id="PTHR36373:SF1">
    <property type="entry name" value="EXPRESSED PROTEIN"/>
    <property type="match status" value="1"/>
</dbReference>
<feature type="region of interest" description="Disordered" evidence="1">
    <location>
        <begin position="214"/>
        <end position="277"/>
    </location>
</feature>
<evidence type="ECO:0000313" key="2">
    <source>
        <dbReference type="EMBL" id="KAF3331028.1"/>
    </source>
</evidence>
<name>A0A833R853_9POAL</name>